<dbReference type="CDD" id="cd11648">
    <property type="entry name" value="RsmI"/>
    <property type="match status" value="1"/>
</dbReference>
<evidence type="ECO:0000256" key="1">
    <source>
        <dbReference type="ARBA" id="ARBA00022490"/>
    </source>
</evidence>
<organism evidence="7">
    <name type="scientific">freshwater metagenome</name>
    <dbReference type="NCBI Taxonomy" id="449393"/>
    <lineage>
        <taxon>unclassified sequences</taxon>
        <taxon>metagenomes</taxon>
        <taxon>ecological metagenomes</taxon>
    </lineage>
</organism>
<dbReference type="InterPro" id="IPR014776">
    <property type="entry name" value="4pyrrole_Mease_sub2"/>
</dbReference>
<dbReference type="InterPro" id="IPR014777">
    <property type="entry name" value="4pyrrole_Mease_sub1"/>
</dbReference>
<evidence type="ECO:0000256" key="4">
    <source>
        <dbReference type="ARBA" id="ARBA00022679"/>
    </source>
</evidence>
<dbReference type="GO" id="GO:0032259">
    <property type="term" value="P:methylation"/>
    <property type="evidence" value="ECO:0007669"/>
    <property type="project" value="UniProtKB-KW"/>
</dbReference>
<evidence type="ECO:0000256" key="2">
    <source>
        <dbReference type="ARBA" id="ARBA00022552"/>
    </source>
</evidence>
<keyword evidence="4" id="KW-0808">Transferase</keyword>
<evidence type="ECO:0000256" key="3">
    <source>
        <dbReference type="ARBA" id="ARBA00022603"/>
    </source>
</evidence>
<dbReference type="GO" id="GO:0006364">
    <property type="term" value="P:rRNA processing"/>
    <property type="evidence" value="ECO:0007669"/>
    <property type="project" value="UniProtKB-KW"/>
</dbReference>
<proteinExistence type="inferred from homology"/>
<accession>A0A6J6HVS5</accession>
<dbReference type="InterPro" id="IPR000878">
    <property type="entry name" value="4pyrrol_Mease"/>
</dbReference>
<dbReference type="PANTHER" id="PTHR46111">
    <property type="entry name" value="RIBOSOMAL RNA SMALL SUBUNIT METHYLTRANSFERASE I"/>
    <property type="match status" value="1"/>
</dbReference>
<protein>
    <submittedName>
        <fullName evidence="7">Unannotated protein</fullName>
    </submittedName>
</protein>
<evidence type="ECO:0000313" key="7">
    <source>
        <dbReference type="EMBL" id="CAB4618042.1"/>
    </source>
</evidence>
<dbReference type="NCBIfam" id="TIGR00096">
    <property type="entry name" value="16S rRNA (cytidine(1402)-2'-O)-methyltransferase"/>
    <property type="match status" value="1"/>
</dbReference>
<dbReference type="EMBL" id="CAEZVE010000036">
    <property type="protein sequence ID" value="CAB4618042.1"/>
    <property type="molecule type" value="Genomic_DNA"/>
</dbReference>
<dbReference type="AlphaFoldDB" id="A0A6J6HVS5"/>
<dbReference type="PANTHER" id="PTHR46111:SF1">
    <property type="entry name" value="RIBOSOMAL RNA SMALL SUBUNIT METHYLTRANSFERASE I"/>
    <property type="match status" value="1"/>
</dbReference>
<keyword evidence="3" id="KW-0489">Methyltransferase</keyword>
<evidence type="ECO:0000259" key="6">
    <source>
        <dbReference type="Pfam" id="PF00590"/>
    </source>
</evidence>
<sequence>MLILAATPIGNIGDASERLKLTLAAAKVIAAEDTRTLLKLANHLGVKLAAELISLHEHNELQKLDRLVEIAQSADLLLVSDAGMPTISDPGFALVRACAEAGVEIQVVPGPSAVISALAVSGLSTDRFCFEGFLPRKSGERTRVFEALISETRTMVFFESPHRIVDSLQDAAKVFGPDRKASVSRELTKKFEETKRGTLAELVDWAKDQKGEMVLVISGAQPVVYNLEDLVAKVIQLKSEGTGLKQACSSIAKQYGVSSSELYALALKRE</sequence>
<evidence type="ECO:0000256" key="5">
    <source>
        <dbReference type="ARBA" id="ARBA00022691"/>
    </source>
</evidence>
<dbReference type="SUPFAM" id="SSF53790">
    <property type="entry name" value="Tetrapyrrole methylase"/>
    <property type="match status" value="1"/>
</dbReference>
<dbReference type="Gene3D" id="3.40.1010.10">
    <property type="entry name" value="Cobalt-precorrin-4 Transmethylase, Domain 1"/>
    <property type="match status" value="1"/>
</dbReference>
<dbReference type="PIRSF" id="PIRSF005917">
    <property type="entry name" value="MTase_YraL"/>
    <property type="match status" value="1"/>
</dbReference>
<dbReference type="Gene3D" id="3.30.950.10">
    <property type="entry name" value="Methyltransferase, Cobalt-precorrin-4 Transmethylase, Domain 2"/>
    <property type="match status" value="1"/>
</dbReference>
<dbReference type="HAMAP" id="MF_01877">
    <property type="entry name" value="16SrRNA_methyltr_I"/>
    <property type="match status" value="1"/>
</dbReference>
<dbReference type="FunFam" id="3.30.950.10:FF:000002">
    <property type="entry name" value="Ribosomal RNA small subunit methyltransferase I"/>
    <property type="match status" value="1"/>
</dbReference>
<feature type="domain" description="Tetrapyrrole methylase" evidence="6">
    <location>
        <begin position="1"/>
        <end position="202"/>
    </location>
</feature>
<dbReference type="PROSITE" id="PS01296">
    <property type="entry name" value="RSMI"/>
    <property type="match status" value="1"/>
</dbReference>
<dbReference type="InterPro" id="IPR018063">
    <property type="entry name" value="SAM_MeTrfase_RsmI_CS"/>
</dbReference>
<keyword evidence="1" id="KW-0963">Cytoplasm</keyword>
<dbReference type="GO" id="GO:0008168">
    <property type="term" value="F:methyltransferase activity"/>
    <property type="evidence" value="ECO:0007669"/>
    <property type="project" value="UniProtKB-KW"/>
</dbReference>
<keyword evidence="5" id="KW-0949">S-adenosyl-L-methionine</keyword>
<dbReference type="InterPro" id="IPR008189">
    <property type="entry name" value="rRNA_ssu_MeTfrase_I"/>
</dbReference>
<reference evidence="7" key="1">
    <citation type="submission" date="2020-05" db="EMBL/GenBank/DDBJ databases">
        <authorList>
            <person name="Chiriac C."/>
            <person name="Salcher M."/>
            <person name="Ghai R."/>
            <person name="Kavagutti S V."/>
        </authorList>
    </citation>
    <scope>NUCLEOTIDE SEQUENCE</scope>
</reference>
<keyword evidence="2" id="KW-0698">rRNA processing</keyword>
<dbReference type="Pfam" id="PF00590">
    <property type="entry name" value="TP_methylase"/>
    <property type="match status" value="1"/>
</dbReference>
<dbReference type="InterPro" id="IPR035996">
    <property type="entry name" value="4pyrrol_Methylase_sf"/>
</dbReference>
<gene>
    <name evidence="7" type="ORF">UFOPK1931_00311</name>
</gene>
<name>A0A6J6HVS5_9ZZZZ</name>